<name>A0A059F0R1_9MICR</name>
<dbReference type="Proteomes" id="UP000030655">
    <property type="component" value="Unassembled WGS sequence"/>
</dbReference>
<sequence>MIIFFTLIPFLTCNDFYIEANGLEEILNTLQKHEYGHLQRRKAINNFHIICKYIFLCKFTCNIDRSKSEATVKLFDQLYVYTKEILKSLFFNRMIDEKIQKSFIDILKIIKNYTSHIKFYEDFKNDYIFLSGFLTRIGRFYLLDCKNKINLDYTKENFLNIIQNLYKIIPKNDLYEYIEDIFFIGEINLSLFSH</sequence>
<dbReference type="AlphaFoldDB" id="A0A059F0R1"/>
<dbReference type="OrthoDB" id="10274626at2759"/>
<reference evidence="2" key="1">
    <citation type="submission" date="2013-02" db="EMBL/GenBank/DDBJ databases">
        <authorList>
            <consortium name="The Broad Institute Genome Sequencing Platform"/>
            <person name="Cuomo C."/>
            <person name="Becnel J."/>
            <person name="Sanscrainte N."/>
            <person name="Walker B."/>
            <person name="Young S.K."/>
            <person name="Zeng Q."/>
            <person name="Gargeya S."/>
            <person name="Fitzgerald M."/>
            <person name="Haas B."/>
            <person name="Abouelleil A."/>
            <person name="Alvarado L."/>
            <person name="Arachchi H.M."/>
            <person name="Berlin A.M."/>
            <person name="Chapman S.B."/>
            <person name="Dewar J."/>
            <person name="Goldberg J."/>
            <person name="Griggs A."/>
            <person name="Gujja S."/>
            <person name="Hansen M."/>
            <person name="Howarth C."/>
            <person name="Imamovic A."/>
            <person name="Larimer J."/>
            <person name="McCowan C."/>
            <person name="Murphy C."/>
            <person name="Neiman D."/>
            <person name="Pearson M."/>
            <person name="Priest M."/>
            <person name="Roberts A."/>
            <person name="Saif S."/>
            <person name="Shea T."/>
            <person name="Sisk P."/>
            <person name="Sykes S."/>
            <person name="Wortman J."/>
            <person name="Nusbaum C."/>
            <person name="Birren B."/>
        </authorList>
    </citation>
    <scope>NUCLEOTIDE SEQUENCE [LARGE SCALE GENOMIC DNA]</scope>
    <source>
        <strain evidence="2">PRA339</strain>
    </source>
</reference>
<protein>
    <submittedName>
        <fullName evidence="1">Uncharacterized protein</fullName>
    </submittedName>
</protein>
<dbReference type="VEuPathDB" id="MicrosporidiaDB:H312_02045"/>
<dbReference type="EMBL" id="KK365174">
    <property type="protein sequence ID" value="KCZ80559.1"/>
    <property type="molecule type" value="Genomic_DNA"/>
</dbReference>
<accession>A0A059F0R1</accession>
<evidence type="ECO:0000313" key="2">
    <source>
        <dbReference type="Proteomes" id="UP000030655"/>
    </source>
</evidence>
<gene>
    <name evidence="1" type="ORF">H312_02045</name>
</gene>
<reference evidence="1 2" key="2">
    <citation type="submission" date="2014-03" db="EMBL/GenBank/DDBJ databases">
        <title>The Genome Sequence of Anncaliia algerae insect isolate PRA339.</title>
        <authorList>
            <consortium name="The Broad Institute Genome Sequencing Platform"/>
            <consortium name="The Broad Institute Genome Sequencing Center for Infectious Disease"/>
            <person name="Cuomo C."/>
            <person name="Becnel J."/>
            <person name="Sanscrainte N."/>
            <person name="Walker B."/>
            <person name="Young S.K."/>
            <person name="Zeng Q."/>
            <person name="Gargeya S."/>
            <person name="Fitzgerald M."/>
            <person name="Haas B."/>
            <person name="Abouelleil A."/>
            <person name="Alvarado L."/>
            <person name="Arachchi H.M."/>
            <person name="Berlin A.M."/>
            <person name="Chapman S.B."/>
            <person name="Dewar J."/>
            <person name="Goldberg J."/>
            <person name="Griggs A."/>
            <person name="Gujja S."/>
            <person name="Hansen M."/>
            <person name="Howarth C."/>
            <person name="Imamovic A."/>
            <person name="Larimer J."/>
            <person name="McCowan C."/>
            <person name="Murphy C."/>
            <person name="Neiman D."/>
            <person name="Pearson M."/>
            <person name="Priest M."/>
            <person name="Roberts A."/>
            <person name="Saif S."/>
            <person name="Shea T."/>
            <person name="Sisk P."/>
            <person name="Sykes S."/>
            <person name="Wortman J."/>
            <person name="Nusbaum C."/>
            <person name="Birren B."/>
        </authorList>
    </citation>
    <scope>NUCLEOTIDE SEQUENCE [LARGE SCALE GENOMIC DNA]</scope>
    <source>
        <strain evidence="1 2">PRA339</strain>
    </source>
</reference>
<dbReference type="HOGENOM" id="CLU_1402118_0_0_1"/>
<keyword evidence="2" id="KW-1185">Reference proteome</keyword>
<organism evidence="1 2">
    <name type="scientific">Anncaliia algerae PRA339</name>
    <dbReference type="NCBI Taxonomy" id="1288291"/>
    <lineage>
        <taxon>Eukaryota</taxon>
        <taxon>Fungi</taxon>
        <taxon>Fungi incertae sedis</taxon>
        <taxon>Microsporidia</taxon>
        <taxon>Tubulinosematoidea</taxon>
        <taxon>Tubulinosematidae</taxon>
        <taxon>Anncaliia</taxon>
    </lineage>
</organism>
<evidence type="ECO:0000313" key="1">
    <source>
        <dbReference type="EMBL" id="KCZ80559.1"/>
    </source>
</evidence>
<proteinExistence type="predicted"/>